<proteinExistence type="predicted"/>
<sequence>MWEPDQCGSWFACDAGASVLQGTESMPSQASQLPQLTPFTREIELLNNKPAHRPLLHRIALAAPANN</sequence>
<dbReference type="EMBL" id="LCYA01000029">
    <property type="protein sequence ID" value="KWV89632.1"/>
    <property type="molecule type" value="Genomic_DNA"/>
</dbReference>
<organism evidence="1 2">
    <name type="scientific">Pseudomonas fluorescens</name>
    <dbReference type="NCBI Taxonomy" id="294"/>
    <lineage>
        <taxon>Bacteria</taxon>
        <taxon>Pseudomonadati</taxon>
        <taxon>Pseudomonadota</taxon>
        <taxon>Gammaproteobacteria</taxon>
        <taxon>Pseudomonadales</taxon>
        <taxon>Pseudomonadaceae</taxon>
        <taxon>Pseudomonas</taxon>
    </lineage>
</organism>
<name>A0A109LKL1_PSEFL</name>
<dbReference type="PATRIC" id="fig|294.194.peg.847"/>
<reference evidence="1 2" key="1">
    <citation type="submission" date="2015-05" db="EMBL/GenBank/DDBJ databases">
        <title>A genomic and transcriptomic approach to investigate the blue pigment phenotype in Pseudomonas fluorescens.</title>
        <authorList>
            <person name="Andreani N.A."/>
            <person name="Cardazzo B."/>
        </authorList>
    </citation>
    <scope>NUCLEOTIDE SEQUENCE [LARGE SCALE GENOMIC DNA]</scope>
    <source>
        <strain evidence="1 2">Ps_22</strain>
    </source>
</reference>
<comment type="caution">
    <text evidence="1">The sequence shown here is derived from an EMBL/GenBank/DDBJ whole genome shotgun (WGS) entry which is preliminary data.</text>
</comment>
<evidence type="ECO:0000313" key="2">
    <source>
        <dbReference type="Proteomes" id="UP000061348"/>
    </source>
</evidence>
<protein>
    <submittedName>
        <fullName evidence="1">Uncharacterized protein</fullName>
    </submittedName>
</protein>
<gene>
    <name evidence="1" type="ORF">PFLmoz3_00745</name>
</gene>
<accession>A0A109LKL1</accession>
<evidence type="ECO:0000313" key="1">
    <source>
        <dbReference type="EMBL" id="KWV89632.1"/>
    </source>
</evidence>
<dbReference type="Proteomes" id="UP000061348">
    <property type="component" value="Unassembled WGS sequence"/>
</dbReference>
<dbReference type="AlphaFoldDB" id="A0A109LKL1"/>